<dbReference type="RefSeq" id="WP_201837505.1">
    <property type="nucleotide sequence ID" value="NZ_JAERRK010000009.1"/>
</dbReference>
<sequence>MTSFVLPHEVHGDGTHELFAVHAWFAGRSVCAAVPPDLGRVSFSYVPAGRRGYGEARDAPGSSTTAATDAADAADAAVQPGEARAAHGSEPA</sequence>
<accession>A0A937JN65</accession>
<dbReference type="EMBL" id="JAERRK010000009">
    <property type="protein sequence ID" value="MBL1084265.1"/>
    <property type="molecule type" value="Genomic_DNA"/>
</dbReference>
<evidence type="ECO:0000313" key="3">
    <source>
        <dbReference type="Proteomes" id="UP000661858"/>
    </source>
</evidence>
<evidence type="ECO:0000313" key="2">
    <source>
        <dbReference type="EMBL" id="MBL1084265.1"/>
    </source>
</evidence>
<organism evidence="2 3">
    <name type="scientific">Streptomyces actinomycinicus</name>
    <dbReference type="NCBI Taxonomy" id="1695166"/>
    <lineage>
        <taxon>Bacteria</taxon>
        <taxon>Bacillati</taxon>
        <taxon>Actinomycetota</taxon>
        <taxon>Actinomycetes</taxon>
        <taxon>Kitasatosporales</taxon>
        <taxon>Streptomycetaceae</taxon>
        <taxon>Streptomyces</taxon>
    </lineage>
</organism>
<reference evidence="2" key="1">
    <citation type="submission" date="2021-01" db="EMBL/GenBank/DDBJ databases">
        <title>WGS of actinomycetes isolated from Thailand.</title>
        <authorList>
            <person name="Thawai C."/>
        </authorList>
    </citation>
    <scope>NUCLEOTIDE SEQUENCE</scope>
    <source>
        <strain evidence="2">RCU-197</strain>
    </source>
</reference>
<proteinExistence type="predicted"/>
<name>A0A937JN65_9ACTN</name>
<feature type="region of interest" description="Disordered" evidence="1">
    <location>
        <begin position="52"/>
        <end position="92"/>
    </location>
</feature>
<keyword evidence="3" id="KW-1185">Reference proteome</keyword>
<dbReference type="AlphaFoldDB" id="A0A937JN65"/>
<dbReference type="Proteomes" id="UP000661858">
    <property type="component" value="Unassembled WGS sequence"/>
</dbReference>
<gene>
    <name evidence="2" type="ORF">JK359_20225</name>
</gene>
<feature type="compositionally biased region" description="Low complexity" evidence="1">
    <location>
        <begin position="64"/>
        <end position="77"/>
    </location>
</feature>
<evidence type="ECO:0000256" key="1">
    <source>
        <dbReference type="SAM" id="MobiDB-lite"/>
    </source>
</evidence>
<comment type="caution">
    <text evidence="2">The sequence shown here is derived from an EMBL/GenBank/DDBJ whole genome shotgun (WGS) entry which is preliminary data.</text>
</comment>
<protein>
    <submittedName>
        <fullName evidence="2">Uncharacterized protein</fullName>
    </submittedName>
</protein>